<keyword evidence="4" id="KW-1185">Reference proteome</keyword>
<evidence type="ECO:0000313" key="4">
    <source>
        <dbReference type="Proteomes" id="UP001146120"/>
    </source>
</evidence>
<name>A0AAV2YX02_9STRA</name>
<evidence type="ECO:0000313" key="3">
    <source>
        <dbReference type="EMBL" id="DAZ97733.1"/>
    </source>
</evidence>
<dbReference type="PROSITE" id="PS50835">
    <property type="entry name" value="IG_LIKE"/>
    <property type="match status" value="1"/>
</dbReference>
<dbReference type="EMBL" id="DAKRPA010000126">
    <property type="protein sequence ID" value="DAZ97733.1"/>
    <property type="molecule type" value="Genomic_DNA"/>
</dbReference>
<organism evidence="3 4">
    <name type="scientific">Lagenidium giganteum</name>
    <dbReference type="NCBI Taxonomy" id="4803"/>
    <lineage>
        <taxon>Eukaryota</taxon>
        <taxon>Sar</taxon>
        <taxon>Stramenopiles</taxon>
        <taxon>Oomycota</taxon>
        <taxon>Peronosporomycetes</taxon>
        <taxon>Pythiales</taxon>
        <taxon>Pythiaceae</taxon>
    </lineage>
</organism>
<reference evidence="3" key="1">
    <citation type="submission" date="2022-11" db="EMBL/GenBank/DDBJ databases">
        <authorList>
            <person name="Morgan W.R."/>
            <person name="Tartar A."/>
        </authorList>
    </citation>
    <scope>NUCLEOTIDE SEQUENCE</scope>
    <source>
        <strain evidence="3">ARSEF 373</strain>
    </source>
</reference>
<proteinExistence type="predicted"/>
<dbReference type="InterPro" id="IPR007110">
    <property type="entry name" value="Ig-like_dom"/>
</dbReference>
<feature type="region of interest" description="Disordered" evidence="1">
    <location>
        <begin position="1"/>
        <end position="30"/>
    </location>
</feature>
<comment type="caution">
    <text evidence="3">The sequence shown here is derived from an EMBL/GenBank/DDBJ whole genome shotgun (WGS) entry which is preliminary data.</text>
</comment>
<evidence type="ECO:0000256" key="1">
    <source>
        <dbReference type="SAM" id="MobiDB-lite"/>
    </source>
</evidence>
<feature type="compositionally biased region" description="Low complexity" evidence="1">
    <location>
        <begin position="69"/>
        <end position="85"/>
    </location>
</feature>
<accession>A0AAV2YX02</accession>
<dbReference type="Proteomes" id="UP001146120">
    <property type="component" value="Unassembled WGS sequence"/>
</dbReference>
<evidence type="ECO:0000259" key="2">
    <source>
        <dbReference type="PROSITE" id="PS50835"/>
    </source>
</evidence>
<protein>
    <recommendedName>
        <fullName evidence="2">Ig-like domain-containing protein</fullName>
    </recommendedName>
</protein>
<feature type="domain" description="Ig-like" evidence="2">
    <location>
        <begin position="581"/>
        <end position="673"/>
    </location>
</feature>
<feature type="region of interest" description="Disordered" evidence="1">
    <location>
        <begin position="65"/>
        <end position="95"/>
    </location>
</feature>
<feature type="region of interest" description="Disordered" evidence="1">
    <location>
        <begin position="1286"/>
        <end position="1318"/>
    </location>
</feature>
<feature type="compositionally biased region" description="Basic and acidic residues" evidence="1">
    <location>
        <begin position="1305"/>
        <end position="1317"/>
    </location>
</feature>
<reference evidence="3" key="2">
    <citation type="journal article" date="2023" name="Microbiol Resour">
        <title>Decontamination and Annotation of the Draft Genome Sequence of the Oomycete Lagenidium giganteum ARSEF 373.</title>
        <authorList>
            <person name="Morgan W.R."/>
            <person name="Tartar A."/>
        </authorList>
    </citation>
    <scope>NUCLEOTIDE SEQUENCE</scope>
    <source>
        <strain evidence="3">ARSEF 373</strain>
    </source>
</reference>
<gene>
    <name evidence="3" type="ORF">N0F65_009013</name>
</gene>
<sequence>MKDEHERAVDYGTEGAAAWTRKPTEPVDTPAPRRWGKVFAFGGVVALAGTLALVQNHKTSLSESATLEQAGQAAQSSSALRQGDAGDLDDLDDGQAIKCDNGDPAVYHYADDQRRWYPTAEVAESWNTNWENFVVVDCSSVAKGPEMPFNPAMLDEGDSIKCSSDDTTVYRYTHGLRCLFPDDDIASSWDTNWKAAFVTDCSDIPTGQDMKYNQAAITDGSPIKCDANDGTVFRYEDGTRRLYSDADVAQSWDPNWVHFRVVECMSIPEVSAMVFNPAALAEGQSIMCEGDDSRVYRYVGGDYCYYPSIAIANSWDPDWKRFVVTDCSRLSEGTVLDKYLPLDGDAIKCHADDAAVYRFESDELRLYPTPEIAWSWDAHWNRFHLLDCSDLKYGEDMSLNLDSIPDGQAIKCSADDSAVYQFVDDQRRWYPSDAVASSWDPNWRTFRVVDCSKIPRGSDMEFNIKKLEDGQAVKCNASDPQVFRFFDSKLHLYPNPAIAASWDQDWQDAVVVNCKDMDVGDDMLFNQPAITNGDAIKCNDGSPVVYQYQDGERFPYPDPTVANSWDPHWKNFRIVECMSIPARKPLRYNPAVLNEGQAIKCQPNKPRVYRFSNGEFRLYPTPTIAISWDPSWATAVVTDCSALSIGKNMELYQPQDGDAIKCSASDSAVFRFTDGQRRLYPSPSIAYSWDPHWAAFHVIDCSKIPRGDDLKFNQPDIPEGQAIKCSDNEDRVYRFMAGTRRWYPTEDVAVSWDPHWTDFRLVECVSIPQGDDLAFNPATLVEGQSVKCHANDTDVFRYTNGQRSVYPSAKIGASWDPNWDAAVVTDCTDIPQGEDVKFNQPEISEGQAITCGKDKTVYRYQGGQRRKYPNDEIATSWDADWRLSKSVECVSIPQGDDLVFNAASLHDGQAIKCSGRAKDDESVYRYSEGQYHLYPTPEIADSWDQHWADATVTDCTQLAAGNELDTYTPTNGDAIKCSANATQVYRFVDGQLRLYPDATIAWSWDPHWSEQAHAINCKDVPTGDDMKFNQAEIPEGQAIKCSVADDAVYRYTQGERRWYTEPEVAASWDPQWTEFRVVECMSIKEGEHMVFNPAALIEGQAIKCSEAASQVFRYTSGERRSYPSAAIGTSWDPSWKTAVVTDCGNIPQGEDMELNQPAIADGQAIKCSAKDSTVYRFENGTRHAYPSDAVAESWDNAWKEFRVVNCESIIDGEPMLFNPMQLTDGQAIQCSGTKPNVYRFTDGMFRWYPTDEIAESWDAKWKDFVVTDCSELLPGEDMALFQPPTKAQSGWGSGLNDATITAPPESKDKDTNNKDIDAGTDEYEWVDGESWSGSGSYEWVDDESWSGSGSYEWVDDEEAENQAIKAAVVTTRLEAKAGMALSNSMKKLKTQLETALIDPNWGQATQRAVRRCIKELVTKVCMLVDAVCV</sequence>